<dbReference type="EMBL" id="JAJSOF020000001">
    <property type="protein sequence ID" value="KAJ4451735.1"/>
    <property type="molecule type" value="Genomic_DNA"/>
</dbReference>
<name>A0ABQ8TYI3_PERAM</name>
<organism evidence="1 2">
    <name type="scientific">Periplaneta americana</name>
    <name type="common">American cockroach</name>
    <name type="synonym">Blatta americana</name>
    <dbReference type="NCBI Taxonomy" id="6978"/>
    <lineage>
        <taxon>Eukaryota</taxon>
        <taxon>Metazoa</taxon>
        <taxon>Ecdysozoa</taxon>
        <taxon>Arthropoda</taxon>
        <taxon>Hexapoda</taxon>
        <taxon>Insecta</taxon>
        <taxon>Pterygota</taxon>
        <taxon>Neoptera</taxon>
        <taxon>Polyneoptera</taxon>
        <taxon>Dictyoptera</taxon>
        <taxon>Blattodea</taxon>
        <taxon>Blattoidea</taxon>
        <taxon>Blattidae</taxon>
        <taxon>Blattinae</taxon>
        <taxon>Periplaneta</taxon>
    </lineage>
</organism>
<accession>A0ABQ8TYI3</accession>
<evidence type="ECO:0008006" key="3">
    <source>
        <dbReference type="Google" id="ProtNLM"/>
    </source>
</evidence>
<evidence type="ECO:0000313" key="1">
    <source>
        <dbReference type="EMBL" id="KAJ4451735.1"/>
    </source>
</evidence>
<proteinExistence type="predicted"/>
<sequence>MSPEYSTESYTAFAHIGLRENPGKNLKQVTCPDGELNLGHLVSRPDSLTVIHRKEKGTLDAIGLLRTVDERYLEKNKELHVVFVDLVKAFDRAEWNKLVEILKKISVDWKEKRLFSNLYMKQRVSQDRRRNIRRK</sequence>
<keyword evidence="2" id="KW-1185">Reference proteome</keyword>
<reference evidence="1 2" key="1">
    <citation type="journal article" date="2022" name="Allergy">
        <title>Genome assembly and annotation of Periplaneta americana reveal a comprehensive cockroach allergen profile.</title>
        <authorList>
            <person name="Wang L."/>
            <person name="Xiong Q."/>
            <person name="Saelim N."/>
            <person name="Wang L."/>
            <person name="Nong W."/>
            <person name="Wan A.T."/>
            <person name="Shi M."/>
            <person name="Liu X."/>
            <person name="Cao Q."/>
            <person name="Hui J.H.L."/>
            <person name="Sookrung N."/>
            <person name="Leung T.F."/>
            <person name="Tungtrongchitr A."/>
            <person name="Tsui S.K.W."/>
        </authorList>
    </citation>
    <scope>NUCLEOTIDE SEQUENCE [LARGE SCALE GENOMIC DNA]</scope>
    <source>
        <strain evidence="1">PWHHKU_190912</strain>
    </source>
</reference>
<evidence type="ECO:0000313" key="2">
    <source>
        <dbReference type="Proteomes" id="UP001148838"/>
    </source>
</evidence>
<protein>
    <recommendedName>
        <fullName evidence="3">Reverse transcriptase domain-containing protein</fullName>
    </recommendedName>
</protein>
<comment type="caution">
    <text evidence="1">The sequence shown here is derived from an EMBL/GenBank/DDBJ whole genome shotgun (WGS) entry which is preliminary data.</text>
</comment>
<dbReference type="Proteomes" id="UP001148838">
    <property type="component" value="Unassembled WGS sequence"/>
</dbReference>
<gene>
    <name evidence="1" type="ORF">ANN_03206</name>
</gene>